<dbReference type="AlphaFoldDB" id="A0A8H3G6U2"/>
<dbReference type="GO" id="GO:0005829">
    <property type="term" value="C:cytosol"/>
    <property type="evidence" value="ECO:0007669"/>
    <property type="project" value="TreeGrafter"/>
</dbReference>
<evidence type="ECO:0000256" key="1">
    <source>
        <dbReference type="ARBA" id="ARBA00010552"/>
    </source>
</evidence>
<dbReference type="SUPFAM" id="SSF55298">
    <property type="entry name" value="YjgF-like"/>
    <property type="match status" value="1"/>
</dbReference>
<dbReference type="OrthoDB" id="309640at2759"/>
<comment type="similarity">
    <text evidence="1">Belongs to the RutC family.</text>
</comment>
<dbReference type="GO" id="GO:0005739">
    <property type="term" value="C:mitochondrion"/>
    <property type="evidence" value="ECO:0007669"/>
    <property type="project" value="TreeGrafter"/>
</dbReference>
<gene>
    <name evidence="2" type="ORF">ALECFALPRED_006573</name>
</gene>
<evidence type="ECO:0000313" key="2">
    <source>
        <dbReference type="EMBL" id="CAF9935849.1"/>
    </source>
</evidence>
<comment type="caution">
    <text evidence="2">The sequence shown here is derived from an EMBL/GenBank/DDBJ whole genome shotgun (WGS) entry which is preliminary data.</text>
</comment>
<dbReference type="NCBIfam" id="TIGR00004">
    <property type="entry name" value="Rid family detoxifying hydrolase"/>
    <property type="match status" value="1"/>
</dbReference>
<dbReference type="Proteomes" id="UP000664203">
    <property type="component" value="Unassembled WGS sequence"/>
</dbReference>
<keyword evidence="3" id="KW-1185">Reference proteome</keyword>
<organism evidence="2 3">
    <name type="scientific">Alectoria fallacina</name>
    <dbReference type="NCBI Taxonomy" id="1903189"/>
    <lineage>
        <taxon>Eukaryota</taxon>
        <taxon>Fungi</taxon>
        <taxon>Dikarya</taxon>
        <taxon>Ascomycota</taxon>
        <taxon>Pezizomycotina</taxon>
        <taxon>Lecanoromycetes</taxon>
        <taxon>OSLEUM clade</taxon>
        <taxon>Lecanoromycetidae</taxon>
        <taxon>Lecanorales</taxon>
        <taxon>Lecanorineae</taxon>
        <taxon>Parmeliaceae</taxon>
        <taxon>Alectoria</taxon>
    </lineage>
</organism>
<dbReference type="EMBL" id="CAJPDR010000419">
    <property type="protein sequence ID" value="CAF9935849.1"/>
    <property type="molecule type" value="Genomic_DNA"/>
</dbReference>
<name>A0A8H3G6U2_9LECA</name>
<sequence>MPTRIVVKTDKAPPPLPVYSQAIVCNGMVYCSGQVAMHPETKTMIQGGISDRTAQCFKNLSAVLEEAGSSMKNVVRVGVFLTDMTNFAAMNKVYETFFEDPKPACSLMSSP</sequence>
<dbReference type="InterPro" id="IPR006056">
    <property type="entry name" value="RidA"/>
</dbReference>
<dbReference type="GO" id="GO:0019239">
    <property type="term" value="F:deaminase activity"/>
    <property type="evidence" value="ECO:0007669"/>
    <property type="project" value="TreeGrafter"/>
</dbReference>
<dbReference type="Gene3D" id="3.30.1330.40">
    <property type="entry name" value="RutC-like"/>
    <property type="match status" value="1"/>
</dbReference>
<proteinExistence type="inferred from homology"/>
<dbReference type="InterPro" id="IPR035959">
    <property type="entry name" value="RutC-like_sf"/>
</dbReference>
<evidence type="ECO:0000313" key="3">
    <source>
        <dbReference type="Proteomes" id="UP000664203"/>
    </source>
</evidence>
<dbReference type="PANTHER" id="PTHR11803:SF42">
    <property type="entry name" value="MMF1"/>
    <property type="match status" value="1"/>
</dbReference>
<dbReference type="PANTHER" id="PTHR11803">
    <property type="entry name" value="2-IMINOBUTANOATE/2-IMINOPROPANOATE DEAMINASE RIDA"/>
    <property type="match status" value="1"/>
</dbReference>
<dbReference type="CDD" id="cd00448">
    <property type="entry name" value="YjgF_YER057c_UK114_family"/>
    <property type="match status" value="1"/>
</dbReference>
<protein>
    <submittedName>
        <fullName evidence="2">Uncharacterized protein</fullName>
    </submittedName>
</protein>
<dbReference type="Pfam" id="PF01042">
    <property type="entry name" value="Ribonuc_L-PSP"/>
    <property type="match status" value="1"/>
</dbReference>
<reference evidence="2" key="1">
    <citation type="submission" date="2021-03" db="EMBL/GenBank/DDBJ databases">
        <authorList>
            <person name="Tagirdzhanova G."/>
        </authorList>
    </citation>
    <scope>NUCLEOTIDE SEQUENCE</scope>
</reference>
<dbReference type="InterPro" id="IPR006175">
    <property type="entry name" value="YjgF/YER057c/UK114"/>
</dbReference>
<dbReference type="FunFam" id="3.30.1330.40:FF:000001">
    <property type="entry name" value="L-PSP family endoribonuclease"/>
    <property type="match status" value="1"/>
</dbReference>
<accession>A0A8H3G6U2</accession>